<proteinExistence type="predicted"/>
<keyword evidence="1" id="KW-0732">Signal</keyword>
<evidence type="ECO:0000256" key="1">
    <source>
        <dbReference type="SAM" id="SignalP"/>
    </source>
</evidence>
<gene>
    <name evidence="2" type="ORF">WMO43_07765</name>
</gene>
<comment type="caution">
    <text evidence="2">The sequence shown here is derived from an EMBL/GenBank/DDBJ whole genome shotgun (WGS) entry which is preliminary data.</text>
</comment>
<dbReference type="RefSeq" id="WP_353530805.1">
    <property type="nucleotide sequence ID" value="NZ_JBBMEX010000007.1"/>
</dbReference>
<keyword evidence="3" id="KW-1185">Reference proteome</keyword>
<dbReference type="EMBL" id="JBBMEX010000007">
    <property type="protein sequence ID" value="MEQ2557764.1"/>
    <property type="molecule type" value="Genomic_DNA"/>
</dbReference>
<feature type="signal peptide" evidence="1">
    <location>
        <begin position="1"/>
        <end position="24"/>
    </location>
</feature>
<evidence type="ECO:0000313" key="2">
    <source>
        <dbReference type="EMBL" id="MEQ2557764.1"/>
    </source>
</evidence>
<evidence type="ECO:0000313" key="3">
    <source>
        <dbReference type="Proteomes" id="UP001454489"/>
    </source>
</evidence>
<reference evidence="2 3" key="1">
    <citation type="submission" date="2024-03" db="EMBL/GenBank/DDBJ databases">
        <title>Human intestinal bacterial collection.</title>
        <authorList>
            <person name="Pauvert C."/>
            <person name="Hitch T.C.A."/>
            <person name="Clavel T."/>
        </authorList>
    </citation>
    <scope>NUCLEOTIDE SEQUENCE [LARGE SCALE GENOMIC DNA]</scope>
    <source>
        <strain evidence="2 3">CLA-AA-H185</strain>
    </source>
</reference>
<dbReference type="Proteomes" id="UP001454489">
    <property type="component" value="Unassembled WGS sequence"/>
</dbReference>
<protein>
    <submittedName>
        <fullName evidence="2">Uncharacterized protein</fullName>
    </submittedName>
</protein>
<accession>A0ABV1HDG8</accession>
<name>A0ABV1HDG8_9FIRM</name>
<organism evidence="2 3">
    <name type="scientific">Maccoyibacter intestinihominis</name>
    <dbReference type="NCBI Taxonomy" id="3133499"/>
    <lineage>
        <taxon>Bacteria</taxon>
        <taxon>Bacillati</taxon>
        <taxon>Bacillota</taxon>
        <taxon>Clostridia</taxon>
        <taxon>Lachnospirales</taxon>
        <taxon>Lachnospiraceae</taxon>
        <taxon>Maccoyibacter</taxon>
    </lineage>
</organism>
<feature type="chain" id="PRO_5045335044" evidence="1">
    <location>
        <begin position="25"/>
        <end position="228"/>
    </location>
</feature>
<sequence length="228" mass="25701">MKKIMKKSLSLVMALAVMLTGVLVIPTAGNKAAAASPSFYGNQTVYYETDSPYTTWKVNVSIFNCTKATQIKNLKSSNTSIAKVKAKPGSVDVYYYKKPGTVTISCKVGSKKISTKVTVKKYSSPVKQMKIGSTDVTSKFKGCFEDYWYHTKSFKNQKITLKAKSGWQIYSVFVSTDKKHFSKYGIYKSSYTIPKMTYNGRFDCIWVTYQKKSNPSEIVEVRLNMVKE</sequence>